<dbReference type="PANTHER" id="PTHR22855">
    <property type="entry name" value="ACETYL, PROPIONYL, PYRUVATE, AND GLUTACONYL CARBOXYLASE-RELATED"/>
    <property type="match status" value="1"/>
</dbReference>
<proteinExistence type="predicted"/>
<dbReference type="EMBL" id="DS999644">
    <property type="protein sequence ID" value="EFE74719.2"/>
    <property type="molecule type" value="Genomic_DNA"/>
</dbReference>
<dbReference type="Gene3D" id="3.90.226.10">
    <property type="entry name" value="2-enoyl-CoA Hydratase, Chain A, domain 1"/>
    <property type="match status" value="1"/>
</dbReference>
<feature type="domain" description="CoA carboxyltransferase C-terminal" evidence="1">
    <location>
        <begin position="1"/>
        <end position="241"/>
    </location>
</feature>
<sequence>MDPAGLYGAVPVDSRTPYDVREVIARVVDGSRFQEFKAEYGQTLITGFARIHGHPVGIVANNGILFSESAQKGAHFIELCDQRGIPLVFLQNISGFMVGRDYEAGGIAKHGAKMVTAVACTRVPKLTVVVGGSYGAGNYSMCGRAYSPRFLWMWPNAKISVMGGEQAASVLATVKRDQLGDDWSAEDEEEFKAPIRAQYETQGNAYYASARLWDDGVIDPVDTRQVLGLALTACANAPLPQKDPAGPGFGVFRM</sequence>
<reference evidence="3" key="2">
    <citation type="submission" date="2008-12" db="EMBL/GenBank/DDBJ databases">
        <title>Annotation of Streptomyces roseosporus strain NRRL 15998.</title>
        <authorList>
            <consortium name="The Broad Institute Genome Sequencing Platform"/>
            <consortium name="Broad Institute Microbial Sequencing Center"/>
            <person name="Fischbach M."/>
            <person name="Ward D."/>
            <person name="Young S."/>
            <person name="Kodira C.D."/>
            <person name="Zeng Q."/>
            <person name="Koehrsen M."/>
            <person name="Godfrey P."/>
            <person name="Alvarado L."/>
            <person name="Berlin A.M."/>
            <person name="Borenstein D."/>
            <person name="Chen Z."/>
            <person name="Engels R."/>
            <person name="Freedman E."/>
            <person name="Gellesch M."/>
            <person name="Goldberg J."/>
            <person name="Griggs A."/>
            <person name="Gujja S."/>
            <person name="Heiman D.I."/>
            <person name="Hepburn T.A."/>
            <person name="Howarth C."/>
            <person name="Jen D."/>
            <person name="Larson L."/>
            <person name="Lewis B."/>
            <person name="Mehta T."/>
            <person name="Park D."/>
            <person name="Pearson M."/>
            <person name="Roberts A."/>
            <person name="Saif S."/>
            <person name="Shea T.D."/>
            <person name="Shenoy N."/>
            <person name="Sisk P."/>
            <person name="Stolte C."/>
            <person name="Sykes S.N."/>
            <person name="Walk T."/>
            <person name="White J."/>
            <person name="Yandava C."/>
            <person name="Straight P."/>
            <person name="Clardy J."/>
            <person name="Hung D."/>
            <person name="Kolter R."/>
            <person name="Mekalanos J."/>
            <person name="Walker S."/>
            <person name="Walsh C.T."/>
            <person name="Wieland B.L.C."/>
            <person name="Ilzarbe M."/>
            <person name="Galagan J."/>
            <person name="Nusbaum C."/>
            <person name="Birren B."/>
        </authorList>
    </citation>
    <scope>NUCLEOTIDE SEQUENCE [LARGE SCALE GENOMIC DNA]</scope>
    <source>
        <strain evidence="3">NRRL 15998</strain>
    </source>
</reference>
<dbReference type="InterPro" id="IPR029045">
    <property type="entry name" value="ClpP/crotonase-like_dom_sf"/>
</dbReference>
<dbReference type="PANTHER" id="PTHR22855:SF13">
    <property type="entry name" value="METHYLCROTONOYL-COA CARBOXYLASE BETA CHAIN, MITOCHONDRIAL"/>
    <property type="match status" value="1"/>
</dbReference>
<evidence type="ECO:0000313" key="3">
    <source>
        <dbReference type="Proteomes" id="UP000003986"/>
    </source>
</evidence>
<dbReference type="InterPro" id="IPR045190">
    <property type="entry name" value="MCCB/AccD1-like"/>
</dbReference>
<dbReference type="GO" id="GO:1905202">
    <property type="term" value="C:methylcrotonoyl-CoA carboxylase complex"/>
    <property type="evidence" value="ECO:0007669"/>
    <property type="project" value="TreeGrafter"/>
</dbReference>
<evidence type="ECO:0000259" key="1">
    <source>
        <dbReference type="PROSITE" id="PS50989"/>
    </source>
</evidence>
<accession>D6AEJ3</accession>
<dbReference type="InterPro" id="IPR034733">
    <property type="entry name" value="AcCoA_carboxyl_beta"/>
</dbReference>
<protein>
    <submittedName>
        <fullName evidence="2">Acetyl/propionyl CoA carboxylase</fullName>
    </submittedName>
</protein>
<dbReference type="SUPFAM" id="SSF52096">
    <property type="entry name" value="ClpP/crotonase"/>
    <property type="match status" value="1"/>
</dbReference>
<dbReference type="FunFam" id="3.90.226.10:FF:000004">
    <property type="entry name" value="Methylcrotonoyl-CoA carboxylase beta chain"/>
    <property type="match status" value="1"/>
</dbReference>
<gene>
    <name evidence="2" type="ORF">SSGG_02085</name>
</gene>
<evidence type="ECO:0000313" key="2">
    <source>
        <dbReference type="EMBL" id="EFE74719.2"/>
    </source>
</evidence>
<dbReference type="InterPro" id="IPR011763">
    <property type="entry name" value="COA_CT_C"/>
</dbReference>
<dbReference type="AlphaFoldDB" id="D6AEJ3"/>
<reference evidence="3" key="1">
    <citation type="submission" date="2008-10" db="EMBL/GenBank/DDBJ databases">
        <authorList>
            <person name="Molnar K."/>
        </authorList>
    </citation>
    <scope>NUCLEOTIDE SEQUENCE [LARGE SCALE GENOMIC DNA]</scope>
    <source>
        <strain evidence="3">NRRL 15998</strain>
    </source>
</reference>
<dbReference type="Pfam" id="PF01039">
    <property type="entry name" value="Carboxyl_trans"/>
    <property type="match status" value="1"/>
</dbReference>
<dbReference type="GO" id="GO:0006552">
    <property type="term" value="P:L-leucine catabolic process"/>
    <property type="evidence" value="ECO:0007669"/>
    <property type="project" value="TreeGrafter"/>
</dbReference>
<organism evidence="2 3">
    <name type="scientific">Streptomyces filamentosus NRRL 15998</name>
    <dbReference type="NCBI Taxonomy" id="457431"/>
    <lineage>
        <taxon>Bacteria</taxon>
        <taxon>Bacillati</taxon>
        <taxon>Actinomycetota</taxon>
        <taxon>Actinomycetes</taxon>
        <taxon>Kitasatosporales</taxon>
        <taxon>Streptomycetaceae</taxon>
        <taxon>Streptomyces</taxon>
    </lineage>
</organism>
<dbReference type="GO" id="GO:0004485">
    <property type="term" value="F:methylcrotonoyl-CoA carboxylase activity"/>
    <property type="evidence" value="ECO:0007669"/>
    <property type="project" value="TreeGrafter"/>
</dbReference>
<dbReference type="Proteomes" id="UP000003986">
    <property type="component" value="Unassembled WGS sequence"/>
</dbReference>
<dbReference type="PROSITE" id="PS50989">
    <property type="entry name" value="COA_CT_CTER"/>
    <property type="match status" value="1"/>
</dbReference>
<name>D6AEJ3_STRFL</name>